<name>A0A0D9WX81_9ORYZ</name>
<sequence>MARTRTREELRSVAVKKPCDKIGLKSDVLRLTSVNGGIGSRLRWSLGPERSRLPGQRVLAWIDLCRDWLAAGAGKEEIDAVSGPDGQTGGIGTVRSVARSDRRHRRGQTGLEPVVRPDFNRGKVT</sequence>
<accession>A0A0D9WX81</accession>
<feature type="region of interest" description="Disordered" evidence="1">
    <location>
        <begin position="78"/>
        <end position="125"/>
    </location>
</feature>
<organism evidence="2 3">
    <name type="scientific">Leersia perrieri</name>
    <dbReference type="NCBI Taxonomy" id="77586"/>
    <lineage>
        <taxon>Eukaryota</taxon>
        <taxon>Viridiplantae</taxon>
        <taxon>Streptophyta</taxon>
        <taxon>Embryophyta</taxon>
        <taxon>Tracheophyta</taxon>
        <taxon>Spermatophyta</taxon>
        <taxon>Magnoliopsida</taxon>
        <taxon>Liliopsida</taxon>
        <taxon>Poales</taxon>
        <taxon>Poaceae</taxon>
        <taxon>BOP clade</taxon>
        <taxon>Oryzoideae</taxon>
        <taxon>Oryzeae</taxon>
        <taxon>Oryzinae</taxon>
        <taxon>Leersia</taxon>
    </lineage>
</organism>
<evidence type="ECO:0000313" key="2">
    <source>
        <dbReference type="EnsemblPlants" id="LPERR07G07400.1"/>
    </source>
</evidence>
<proteinExistence type="predicted"/>
<dbReference type="Proteomes" id="UP000032180">
    <property type="component" value="Chromosome 7"/>
</dbReference>
<protein>
    <submittedName>
        <fullName evidence="2">Uncharacterized protein</fullName>
    </submittedName>
</protein>
<evidence type="ECO:0000256" key="1">
    <source>
        <dbReference type="SAM" id="MobiDB-lite"/>
    </source>
</evidence>
<keyword evidence="3" id="KW-1185">Reference proteome</keyword>
<dbReference type="AlphaFoldDB" id="A0A0D9WX81"/>
<dbReference type="Gramene" id="LPERR07G07400.1">
    <property type="protein sequence ID" value="LPERR07G07400.1"/>
    <property type="gene ID" value="LPERR07G07400"/>
</dbReference>
<dbReference type="HOGENOM" id="CLU_1995908_0_0_1"/>
<dbReference type="EnsemblPlants" id="LPERR07G07400.1">
    <property type="protein sequence ID" value="LPERR07G07400.1"/>
    <property type="gene ID" value="LPERR07G07400"/>
</dbReference>
<reference evidence="2 3" key="1">
    <citation type="submission" date="2012-08" db="EMBL/GenBank/DDBJ databases">
        <title>Oryza genome evolution.</title>
        <authorList>
            <person name="Wing R.A."/>
        </authorList>
    </citation>
    <scope>NUCLEOTIDE SEQUENCE</scope>
</reference>
<evidence type="ECO:0000313" key="3">
    <source>
        <dbReference type="Proteomes" id="UP000032180"/>
    </source>
</evidence>
<reference evidence="3" key="2">
    <citation type="submission" date="2013-12" db="EMBL/GenBank/DDBJ databases">
        <authorList>
            <person name="Yu Y."/>
            <person name="Lee S."/>
            <person name="de Baynast K."/>
            <person name="Wissotski M."/>
            <person name="Liu L."/>
            <person name="Talag J."/>
            <person name="Goicoechea J."/>
            <person name="Angelova A."/>
            <person name="Jetty R."/>
            <person name="Kudrna D."/>
            <person name="Golser W."/>
            <person name="Rivera L."/>
            <person name="Zhang J."/>
            <person name="Wing R."/>
        </authorList>
    </citation>
    <scope>NUCLEOTIDE SEQUENCE</scope>
</reference>
<reference evidence="2" key="3">
    <citation type="submission" date="2015-04" db="UniProtKB">
        <authorList>
            <consortium name="EnsemblPlants"/>
        </authorList>
    </citation>
    <scope>IDENTIFICATION</scope>
</reference>